<proteinExistence type="predicted"/>
<reference evidence="1" key="1">
    <citation type="submission" date="2014-11" db="EMBL/GenBank/DDBJ databases">
        <authorList>
            <person name="Amaro Gonzalez C."/>
        </authorList>
    </citation>
    <scope>NUCLEOTIDE SEQUENCE</scope>
</reference>
<dbReference type="EMBL" id="GBXM01043318">
    <property type="protein sequence ID" value="JAH65259.1"/>
    <property type="molecule type" value="Transcribed_RNA"/>
</dbReference>
<evidence type="ECO:0000313" key="1">
    <source>
        <dbReference type="EMBL" id="JAH65259.1"/>
    </source>
</evidence>
<reference evidence="1" key="2">
    <citation type="journal article" date="2015" name="Fish Shellfish Immunol.">
        <title>Early steps in the European eel (Anguilla anguilla)-Vibrio vulnificus interaction in the gills: Role of the RtxA13 toxin.</title>
        <authorList>
            <person name="Callol A."/>
            <person name="Pajuelo D."/>
            <person name="Ebbesson L."/>
            <person name="Teles M."/>
            <person name="MacKenzie S."/>
            <person name="Amaro C."/>
        </authorList>
    </citation>
    <scope>NUCLEOTIDE SEQUENCE</scope>
</reference>
<organism evidence="1">
    <name type="scientific">Anguilla anguilla</name>
    <name type="common">European freshwater eel</name>
    <name type="synonym">Muraena anguilla</name>
    <dbReference type="NCBI Taxonomy" id="7936"/>
    <lineage>
        <taxon>Eukaryota</taxon>
        <taxon>Metazoa</taxon>
        <taxon>Chordata</taxon>
        <taxon>Craniata</taxon>
        <taxon>Vertebrata</taxon>
        <taxon>Euteleostomi</taxon>
        <taxon>Actinopterygii</taxon>
        <taxon>Neopterygii</taxon>
        <taxon>Teleostei</taxon>
        <taxon>Anguilliformes</taxon>
        <taxon>Anguillidae</taxon>
        <taxon>Anguilla</taxon>
    </lineage>
</organism>
<sequence>MPVMLNGESY</sequence>
<name>A0A0E9UHC6_ANGAN</name>
<protein>
    <submittedName>
        <fullName evidence="1">Uncharacterized protein</fullName>
    </submittedName>
</protein>
<accession>A0A0E9UHC6</accession>